<sequence length="782" mass="88727">MDSSISNGVLLTSAETQFAKILENFQLSGGRADPFDVIRNFTSIAASRALAIGQKIADNGASEADQREFESWDLEAKLWHLVEVLYSFRFSDQDTLDAPEYASLDVKKDAYLSRNNKVKELLLIIDWLQYNAKDVNSDVASQPAKWTNTKVAIESKNLSSLAPLAQMVDYVDNMDADAPLRSQKQISPLDKHMDDQNFAVIYKLVLKGDIQRAIDYASETGNFTMALILVGSRQDYVDPILDGDLVDAMDEDISSDQPGGIRHKYMWYQTVSKLALATGLTTHEKLIYSFLCGSDQSEGIEDSGANWEQCLLLYLNQLYTLHIRDFLKSTISDDEELSLVNFPTPPHSSIEEILNSLLKAPTTKAESASPLRVILGSVMINQLNMFLHNTYKSNKAELMEDAYVLRVLVHLAVVSVILNFQEGNKTVTKFLTSYISMLSEQGDQDLVPVYLAFIPDEKDVRECYSIFLSTITDPNSRARQLELFKRLGVTSPLDTPNASSNEDVGYEYENKINNVLKRTVERVMAETEPAYDPQGEIKVEDKVVDQTDITLYQSVEWLFENKMYEDAINASRTVIRRFLLTGRLKSILAFSKNKAFRTLLKDYDLDLHTKSMSESSPPTLISEDDKEELMQYDLLVETLRILQEWKTFTEDANAESKEFWSSKDVAKSIEKTIGKLHSLIFDWFSGPISSCSDNERVEIYKEYRNIYVPYFIIELLQVLQQSRHHDWKYIHEAFDLVNAVANDKKYDLMNCFISCGRLGEFVTLAGDVAYVASERGIKGIFA</sequence>
<dbReference type="Gene3D" id="1.20.190.50">
    <property type="match status" value="1"/>
</dbReference>
<comment type="function">
    <text evidence="7">Functions as a component of the nuclear pore complex (NPC).</text>
</comment>
<keyword evidence="3" id="KW-0653">Protein transport</keyword>
<comment type="similarity">
    <text evidence="7">Belongs to the nucleoporin Nup84/Nup107 family.</text>
</comment>
<protein>
    <recommendedName>
        <fullName evidence="7">Nuclear pore complex protein</fullName>
    </recommendedName>
</protein>
<dbReference type="GO" id="GO:0031965">
    <property type="term" value="C:nuclear membrane"/>
    <property type="evidence" value="ECO:0007669"/>
    <property type="project" value="UniProtKB-SubCell"/>
</dbReference>
<reference evidence="8 9" key="1">
    <citation type="submission" date="2016-10" db="EMBL/GenBank/DDBJ databases">
        <authorList>
            <person name="de Groot N.N."/>
        </authorList>
    </citation>
    <scope>NUCLEOTIDE SEQUENCE [LARGE SCALE GENOMIC DNA]</scope>
    <source>
        <strain evidence="8 9">CBS 141442</strain>
    </source>
</reference>
<dbReference type="GO" id="GO:0017056">
    <property type="term" value="F:structural constituent of nuclear pore"/>
    <property type="evidence" value="ECO:0007669"/>
    <property type="project" value="UniProtKB-UniRule"/>
</dbReference>
<dbReference type="PANTHER" id="PTHR13003:SF2">
    <property type="entry name" value="NUCLEAR PORE COMPLEX PROTEIN NUP107"/>
    <property type="match status" value="1"/>
</dbReference>
<dbReference type="Proteomes" id="UP000182334">
    <property type="component" value="Chromosome I"/>
</dbReference>
<evidence type="ECO:0000256" key="1">
    <source>
        <dbReference type="ARBA" id="ARBA00022448"/>
    </source>
</evidence>
<gene>
    <name evidence="8" type="ORF">SAMEA4029010_CIC11G00000003792</name>
</gene>
<evidence type="ECO:0000313" key="8">
    <source>
        <dbReference type="EMBL" id="SGZ47818.1"/>
    </source>
</evidence>
<evidence type="ECO:0000256" key="2">
    <source>
        <dbReference type="ARBA" id="ARBA00022816"/>
    </source>
</evidence>
<keyword evidence="9" id="KW-1185">Reference proteome</keyword>
<keyword evidence="5 7" id="KW-0906">Nuclear pore complex</keyword>
<dbReference type="STRING" id="45354.A0A1L0BAZ7"/>
<organism evidence="8 9">
    <name type="scientific">Sungouiella intermedia</name>
    <dbReference type="NCBI Taxonomy" id="45354"/>
    <lineage>
        <taxon>Eukaryota</taxon>
        <taxon>Fungi</taxon>
        <taxon>Dikarya</taxon>
        <taxon>Ascomycota</taxon>
        <taxon>Saccharomycotina</taxon>
        <taxon>Pichiomycetes</taxon>
        <taxon>Metschnikowiaceae</taxon>
        <taxon>Sungouiella</taxon>
    </lineage>
</organism>
<accession>A0A1L0BAZ7</accession>
<dbReference type="GO" id="GO:0000973">
    <property type="term" value="P:post-transcriptional tethering of RNA polymerase II gene DNA at nuclear periphery"/>
    <property type="evidence" value="ECO:0007669"/>
    <property type="project" value="TreeGrafter"/>
</dbReference>
<dbReference type="EMBL" id="LT635756">
    <property type="protein sequence ID" value="SGZ47818.1"/>
    <property type="molecule type" value="Genomic_DNA"/>
</dbReference>
<dbReference type="Gene3D" id="1.10.3450.20">
    <property type="match status" value="1"/>
</dbReference>
<evidence type="ECO:0000256" key="5">
    <source>
        <dbReference type="ARBA" id="ARBA00023132"/>
    </source>
</evidence>
<dbReference type="GO" id="GO:0031080">
    <property type="term" value="C:nuclear pore outer ring"/>
    <property type="evidence" value="ECO:0007669"/>
    <property type="project" value="TreeGrafter"/>
</dbReference>
<comment type="subcellular location">
    <subcellularLocation>
        <location evidence="7">Nucleus</location>
        <location evidence="7">Nuclear pore complex</location>
    </subcellularLocation>
    <subcellularLocation>
        <location evidence="7">Nucleus membrane</location>
    </subcellularLocation>
</comment>
<keyword evidence="1 7" id="KW-0813">Transport</keyword>
<keyword evidence="6 7" id="KW-0539">Nucleus</keyword>
<comment type="subunit">
    <text evidence="7">Part of the nuclear pore complex (NPC).</text>
</comment>
<keyword evidence="2" id="KW-0509">mRNA transport</keyword>
<keyword evidence="7" id="KW-0472">Membrane</keyword>
<evidence type="ECO:0000256" key="6">
    <source>
        <dbReference type="ARBA" id="ARBA00023242"/>
    </source>
</evidence>
<evidence type="ECO:0000256" key="4">
    <source>
        <dbReference type="ARBA" id="ARBA00023010"/>
    </source>
</evidence>
<name>A0A1L0BAZ7_9ASCO</name>
<keyword evidence="4 7" id="KW-0811">Translocation</keyword>
<dbReference type="PANTHER" id="PTHR13003">
    <property type="entry name" value="NUP107-RELATED"/>
    <property type="match status" value="1"/>
</dbReference>
<proteinExistence type="inferred from homology"/>
<dbReference type="InterPro" id="IPR007252">
    <property type="entry name" value="Nup84/Nup107"/>
</dbReference>
<dbReference type="GO" id="GO:0006406">
    <property type="term" value="P:mRNA export from nucleus"/>
    <property type="evidence" value="ECO:0007669"/>
    <property type="project" value="TreeGrafter"/>
</dbReference>
<dbReference type="GO" id="GO:0006606">
    <property type="term" value="P:protein import into nucleus"/>
    <property type="evidence" value="ECO:0007669"/>
    <property type="project" value="TreeGrafter"/>
</dbReference>
<dbReference type="AlphaFoldDB" id="A0A1L0BAZ7"/>
<evidence type="ECO:0000313" key="9">
    <source>
        <dbReference type="Proteomes" id="UP000182334"/>
    </source>
</evidence>
<evidence type="ECO:0000256" key="3">
    <source>
        <dbReference type="ARBA" id="ARBA00022927"/>
    </source>
</evidence>
<dbReference type="OrthoDB" id="3098at2759"/>
<evidence type="ECO:0000256" key="7">
    <source>
        <dbReference type="RuleBase" id="RU365072"/>
    </source>
</evidence>
<dbReference type="Pfam" id="PF04121">
    <property type="entry name" value="Nup84_Nup100"/>
    <property type="match status" value="1"/>
</dbReference>